<dbReference type="KEGG" id="gog:C1280_19160"/>
<dbReference type="NCBIfam" id="TIGR00714">
    <property type="entry name" value="hscB"/>
    <property type="match status" value="1"/>
</dbReference>
<organism evidence="5 6">
    <name type="scientific">Gemmata obscuriglobus</name>
    <dbReference type="NCBI Taxonomy" id="114"/>
    <lineage>
        <taxon>Bacteria</taxon>
        <taxon>Pseudomonadati</taxon>
        <taxon>Planctomycetota</taxon>
        <taxon>Planctomycetia</taxon>
        <taxon>Gemmatales</taxon>
        <taxon>Gemmataceae</taxon>
        <taxon>Gemmata</taxon>
    </lineage>
</organism>
<dbReference type="InterPro" id="IPR001623">
    <property type="entry name" value="DnaJ_domain"/>
</dbReference>
<dbReference type="InterPro" id="IPR036386">
    <property type="entry name" value="HscB_C_sf"/>
</dbReference>
<dbReference type="GO" id="GO:0001671">
    <property type="term" value="F:ATPase activator activity"/>
    <property type="evidence" value="ECO:0007669"/>
    <property type="project" value="InterPro"/>
</dbReference>
<evidence type="ECO:0000313" key="6">
    <source>
        <dbReference type="Proteomes" id="UP000245802"/>
    </source>
</evidence>
<dbReference type="GO" id="GO:0044571">
    <property type="term" value="P:[2Fe-2S] cluster assembly"/>
    <property type="evidence" value="ECO:0007669"/>
    <property type="project" value="InterPro"/>
</dbReference>
<dbReference type="SUPFAM" id="SSF46565">
    <property type="entry name" value="Chaperone J-domain"/>
    <property type="match status" value="1"/>
</dbReference>
<dbReference type="InterPro" id="IPR009073">
    <property type="entry name" value="HscB_oligo_C"/>
</dbReference>
<evidence type="ECO:0000256" key="3">
    <source>
        <dbReference type="ARBA" id="ARBA00025596"/>
    </source>
</evidence>
<dbReference type="Gene3D" id="1.20.1280.20">
    <property type="entry name" value="HscB, C-terminal domain"/>
    <property type="match status" value="1"/>
</dbReference>
<sequence length="175" mass="19139">MTDYFHRLGLPRRFAVDAADLERAYLARSRAVHPDYHLAGSSADLNASLDLSAALNEAYNNLRDPFLRAEHLLGLMGGPSAAEQKQMPPAFLAEMLDAREELEAARGSPTKTEQLEQAFGSRLAGVLDDVAAAFGRLEPVAADSPERVNLLARIRGLLNAARYIRGLIRDLNAEQ</sequence>
<dbReference type="OrthoDB" id="287587at2"/>
<comment type="similarity">
    <text evidence="1">Belongs to the HscB family.</text>
</comment>
<keyword evidence="6" id="KW-1185">Reference proteome</keyword>
<dbReference type="PANTHER" id="PTHR14021">
    <property type="entry name" value="IRON-SULFUR CLUSTER CO-CHAPERONE PROTEIN HSCB"/>
    <property type="match status" value="1"/>
</dbReference>
<dbReference type="InterPro" id="IPR004640">
    <property type="entry name" value="HscB"/>
</dbReference>
<dbReference type="AlphaFoldDB" id="A0A2Z3HB93"/>
<dbReference type="GO" id="GO:0051087">
    <property type="term" value="F:protein-folding chaperone binding"/>
    <property type="evidence" value="ECO:0007669"/>
    <property type="project" value="InterPro"/>
</dbReference>
<dbReference type="InterPro" id="IPR036869">
    <property type="entry name" value="J_dom_sf"/>
</dbReference>
<dbReference type="RefSeq" id="WP_010037764.1">
    <property type="nucleotide sequence ID" value="NZ_CP025958.1"/>
</dbReference>
<evidence type="ECO:0000313" key="5">
    <source>
        <dbReference type="EMBL" id="AWM38894.1"/>
    </source>
</evidence>
<dbReference type="PANTHER" id="PTHR14021:SF15">
    <property type="entry name" value="IRON-SULFUR CLUSTER CO-CHAPERONE PROTEIN HSCB"/>
    <property type="match status" value="1"/>
</dbReference>
<name>A0A2Z3HB93_9BACT</name>
<dbReference type="SMART" id="SM00271">
    <property type="entry name" value="DnaJ"/>
    <property type="match status" value="1"/>
</dbReference>
<dbReference type="EMBL" id="CP025958">
    <property type="protein sequence ID" value="AWM38894.1"/>
    <property type="molecule type" value="Genomic_DNA"/>
</dbReference>
<proteinExistence type="inferred from homology"/>
<evidence type="ECO:0000256" key="1">
    <source>
        <dbReference type="ARBA" id="ARBA00010476"/>
    </source>
</evidence>
<dbReference type="GO" id="GO:0051259">
    <property type="term" value="P:protein complex oligomerization"/>
    <property type="evidence" value="ECO:0007669"/>
    <property type="project" value="InterPro"/>
</dbReference>
<dbReference type="SUPFAM" id="SSF47144">
    <property type="entry name" value="HSC20 (HSCB), C-terminal oligomerisation domain"/>
    <property type="match status" value="1"/>
</dbReference>
<evidence type="ECO:0000259" key="4">
    <source>
        <dbReference type="PROSITE" id="PS50076"/>
    </source>
</evidence>
<evidence type="ECO:0000256" key="2">
    <source>
        <dbReference type="ARBA" id="ARBA00023186"/>
    </source>
</evidence>
<reference evidence="5 6" key="1">
    <citation type="submission" date="2018-01" db="EMBL/GenBank/DDBJ databases">
        <title>G. obscuriglobus.</title>
        <authorList>
            <person name="Franke J."/>
            <person name="Blomberg W."/>
            <person name="Selmecki A."/>
        </authorList>
    </citation>
    <scope>NUCLEOTIDE SEQUENCE [LARGE SCALE GENOMIC DNA]</scope>
    <source>
        <strain evidence="5 6">DSM 5831</strain>
    </source>
</reference>
<feature type="domain" description="J" evidence="4">
    <location>
        <begin position="3"/>
        <end position="67"/>
    </location>
</feature>
<dbReference type="Proteomes" id="UP000245802">
    <property type="component" value="Chromosome"/>
</dbReference>
<dbReference type="Gene3D" id="1.10.287.110">
    <property type="entry name" value="DnaJ domain"/>
    <property type="match status" value="1"/>
</dbReference>
<accession>A0A2Z3HB93</accession>
<protein>
    <submittedName>
        <fullName evidence="5">Fe-S protein assembly co-chaperone HscB</fullName>
    </submittedName>
</protein>
<gene>
    <name evidence="5" type="primary">hscB</name>
    <name evidence="5" type="ORF">C1280_19160</name>
</gene>
<dbReference type="Pfam" id="PF07743">
    <property type="entry name" value="HSCB_C"/>
    <property type="match status" value="1"/>
</dbReference>
<dbReference type="PROSITE" id="PS50076">
    <property type="entry name" value="DNAJ_2"/>
    <property type="match status" value="1"/>
</dbReference>
<comment type="function">
    <text evidence="3">Co-chaperone involved in the maturation of iron-sulfur cluster-containing proteins. Seems to help targeting proteins to be folded toward HscA.</text>
</comment>
<keyword evidence="2" id="KW-0143">Chaperone</keyword>